<protein>
    <submittedName>
        <fullName evidence="1">Uncharacterized protein</fullName>
    </submittedName>
</protein>
<dbReference type="EMBL" id="CP002339">
    <property type="protein sequence ID" value="AEF02158.1"/>
    <property type="molecule type" value="Genomic_DNA"/>
</dbReference>
<evidence type="ECO:0000313" key="2">
    <source>
        <dbReference type="Proteomes" id="UP000000683"/>
    </source>
</evidence>
<evidence type="ECO:0000313" key="1">
    <source>
        <dbReference type="EMBL" id="AEF02158.1"/>
    </source>
</evidence>
<dbReference type="AlphaFoldDB" id="F5ZAM8"/>
<accession>F5ZAM8</accession>
<sequence>MHSCAELSYVALAAKYQNYRLRRLLKSAAVNSDSDH</sequence>
<keyword evidence="2" id="KW-1185">Reference proteome</keyword>
<gene>
    <name evidence="1" type="ordered locus">ambt_03020</name>
</gene>
<dbReference type="HOGENOM" id="CLU_3354161_0_0_6"/>
<dbReference type="KEGG" id="alt:ambt_03020"/>
<dbReference type="Proteomes" id="UP000000683">
    <property type="component" value="Chromosome"/>
</dbReference>
<organism evidence="1 2">
    <name type="scientific">Alteromonas naphthalenivorans</name>
    <dbReference type="NCBI Taxonomy" id="715451"/>
    <lineage>
        <taxon>Bacteria</taxon>
        <taxon>Pseudomonadati</taxon>
        <taxon>Pseudomonadota</taxon>
        <taxon>Gammaproteobacteria</taxon>
        <taxon>Alteromonadales</taxon>
        <taxon>Alteromonadaceae</taxon>
        <taxon>Alteromonas/Salinimonas group</taxon>
        <taxon>Alteromonas</taxon>
    </lineage>
</organism>
<reference evidence="1 2" key="1">
    <citation type="journal article" date="2011" name="J. Bacteriol.">
        <title>Complete genome sequence of the polycyclic aromatic hydrocarbon-degrading bacterium Alteromonas sp. strain SN2.</title>
        <authorList>
            <person name="Jin H.M."/>
            <person name="Jeong H."/>
            <person name="Moon E.J."/>
            <person name="Math R.K."/>
            <person name="Lee K."/>
            <person name="Kim H.J."/>
            <person name="Jeon C.O."/>
            <person name="Oh T.K."/>
            <person name="Kim J.F."/>
        </authorList>
    </citation>
    <scope>NUCLEOTIDE SEQUENCE [LARGE SCALE GENOMIC DNA]</scope>
    <source>
        <strain evidence="2">JCM 17741 / KACC 18427 / KCTC 11700BP / SN2</strain>
    </source>
</reference>
<proteinExistence type="predicted"/>
<name>F5ZAM8_ALTNA</name>